<proteinExistence type="inferred from homology"/>
<dbReference type="Proteomes" id="UP001314229">
    <property type="component" value="Unassembled WGS sequence"/>
</dbReference>
<dbReference type="PROSITE" id="PS00411">
    <property type="entry name" value="KINESIN_MOTOR_1"/>
    <property type="match status" value="1"/>
</dbReference>
<feature type="compositionally biased region" description="Basic and acidic residues" evidence="9">
    <location>
        <begin position="804"/>
        <end position="828"/>
    </location>
</feature>
<evidence type="ECO:0000256" key="9">
    <source>
        <dbReference type="SAM" id="MobiDB-lite"/>
    </source>
</evidence>
<feature type="region of interest" description="Disordered" evidence="9">
    <location>
        <begin position="1142"/>
        <end position="1162"/>
    </location>
</feature>
<dbReference type="GO" id="GO:0005874">
    <property type="term" value="C:microtubule"/>
    <property type="evidence" value="ECO:0007669"/>
    <property type="project" value="UniProtKB-KW"/>
</dbReference>
<dbReference type="GO" id="GO:0005524">
    <property type="term" value="F:ATP binding"/>
    <property type="evidence" value="ECO:0007669"/>
    <property type="project" value="UniProtKB-UniRule"/>
</dbReference>
<evidence type="ECO:0000256" key="3">
    <source>
        <dbReference type="ARBA" id="ARBA00022741"/>
    </source>
</evidence>
<feature type="compositionally biased region" description="Polar residues" evidence="9">
    <location>
        <begin position="673"/>
        <end position="684"/>
    </location>
</feature>
<dbReference type="Gene3D" id="3.40.850.10">
    <property type="entry name" value="Kinesin motor domain"/>
    <property type="match status" value="1"/>
</dbReference>
<feature type="compositionally biased region" description="Low complexity" evidence="9">
    <location>
        <begin position="1431"/>
        <end position="1444"/>
    </location>
</feature>
<sequence>MEDYPILGIRTMEDRTRLFQLIQLVKTLDLESLGFDKEDDDDDYDANGGDVDNAVADGSFTYDGYEDCDETIDEDEDEDEKGAAVCKLNAATLSKPSSVRRRLDFSCESIDHQQKPNPRPIGTAHISATYNRNDAPVHGKASASIPVQCELHSASAVVCGCQRRYNDHRPDVRNRPSDHHTGGNINPNVTGGSSIHNFHTRLSPKYDSFHKPIPRPATVASKSFDIKTVGHKDRKVICRKGKLSTGINWAFEHMVKPTPVYESKRTAGYNYGLPLRSPPSTSNTKQAGEKRISVCVRKRPLTRAESRRGEADVVTTPGGECVIVHESKEAVDLSQYILQHRFYFDQVFGEESSNEDVYQRTAYPLVQHMLNGGQATCFAYGQTGAGKTHTMLGSSSGRPGLYALAVQDIFAHLTTTHTPSPLLVYVSFFEIYCGQLYDLLDHRKRLFAREDGQKVVHIAGLRHVRVNSVSSLLEVITQGTEERTQGMSGVNPLSSRSHALLQIQLRGPNQQITGRIWFVDLAGSERASDTKEPDRQSRMEGAEINQSLLALKECIRSLDQEQSHTPFRQSKLTQVLKDSFVGDSMTCMIANISPGHLATEHTLNTLRYADRVKELRGQQRLRGGRRGKTIPSPKRNLSNNNSSSGSSSVGTRGKSPPKKPKLGRQRDAFGPTSPATILCSTPKNSRWGEETSPRARNGIGLEEITPVRGSLGIGDKRQKRERAGERDDRRRAGEERYGRTDVYSVGDQNTAAGLVLGQPKDGQQHSLVVPSERVAHDGHLSFTQRETGFYHRGKGKQQITLKGGRGEEERRWREHRGQEKSKRDTYVEVERTSGRDFQKVKERDKDKERHLRQYHQQLQQFLPSSTSSSVDVFSPSTSLSSSNQPSLSSFVPASSSSSLGNSSYVSISPQMRHGLEEVLHTYRARVEVKAASNREQLLFPCGGGQTHLQTEISPNYNETKVEDGHGDSSGDRRESWEGPEARFGQDRGNSEKRRSLESTGKEEVRFRREDTRPAGMERGEMRWAWVATTETELADRMAGAMAPHVEEEVSNNCDSEDRREVGQEGMDASVWSTEERDGYGLVSAHSTNESFFNYPPEESPHQRAPAERPLSPACEHTNAHLTPKKFCDLSLVSKHTTNIMHPPLQNAHQGAPLSSSSRETEPRFAANNFSNGRLATLHLATFITQNGSKTPVEPLNKLSENLTGVQVHNQTEVKAKMSVLPKEETSLSYIMDPLSMSLLDVDQQASTASFLQGEQSNNSFCPLENEREGYEREVEKERLTCTEMEGKVLKDEDVKFRLSLLELPTTSDIMTAANHTKQRKDSYCGIGVMEPAIPEVMLTSTEDQENSRKSQTQPHKASESPLKASPRASMQTPVIQRNSPFFQHSGNTGSPGPHSGAIKMNTKPASSVFLPQSVSSVPNQCQSVRSDHPNSSSISLQSSRLTESNSQKRTCNQKIGPIIHLSTLEDLDHAQWRVVQAHWEQLEEMEALYRKEGTLLYQQPDMAFGEYVHKLEEIMERKAQCVHSMRAQLQLYLKPNRSSINQHRQEEKNQEPIT</sequence>
<name>A0AAV1P3M6_SCOSC</name>
<feature type="region of interest" description="Disordered" evidence="9">
    <location>
        <begin position="1414"/>
        <end position="1449"/>
    </location>
</feature>
<feature type="compositionally biased region" description="Polar residues" evidence="9">
    <location>
        <begin position="183"/>
        <end position="193"/>
    </location>
</feature>
<dbReference type="PANTHER" id="PTHR47971">
    <property type="entry name" value="KINESIN-RELATED PROTEIN 6"/>
    <property type="match status" value="1"/>
</dbReference>
<comment type="similarity">
    <text evidence="7">Belongs to the TRAFAC class myosin-kinesin ATPase superfamily. Kinesin family. KIN-13 subfamily.</text>
</comment>
<keyword evidence="6" id="KW-0963">Cytoplasm</keyword>
<keyword evidence="4 8" id="KW-0067">ATP-binding</keyword>
<feature type="compositionally biased region" description="Polar residues" evidence="9">
    <location>
        <begin position="1414"/>
        <end position="1424"/>
    </location>
</feature>
<feature type="region of interest" description="Disordered" evidence="9">
    <location>
        <begin position="942"/>
        <end position="1009"/>
    </location>
</feature>
<keyword evidence="5 8" id="KW-0505">Motor protein</keyword>
<feature type="compositionally biased region" description="Polar residues" evidence="9">
    <location>
        <begin position="946"/>
        <end position="958"/>
    </location>
</feature>
<reference evidence="11 12" key="1">
    <citation type="submission" date="2024-01" db="EMBL/GenBank/DDBJ databases">
        <authorList>
            <person name="Alioto T."/>
            <person name="Alioto T."/>
            <person name="Gomez Garrido J."/>
        </authorList>
    </citation>
    <scope>NUCLEOTIDE SEQUENCE [LARGE SCALE GENOMIC DNA]</scope>
</reference>
<dbReference type="InterPro" id="IPR027640">
    <property type="entry name" value="Kinesin-like_fam"/>
</dbReference>
<feature type="compositionally biased region" description="Polar residues" evidence="9">
    <location>
        <begin position="1368"/>
        <end position="1390"/>
    </location>
</feature>
<dbReference type="SUPFAM" id="SSF52540">
    <property type="entry name" value="P-loop containing nucleoside triphosphate hydrolases"/>
    <property type="match status" value="1"/>
</dbReference>
<comment type="subcellular location">
    <subcellularLocation>
        <location evidence="1">Cytoplasm</location>
        <location evidence="1">Cytoskeleton</location>
    </subcellularLocation>
</comment>
<accession>A0AAV1P3M6</accession>
<keyword evidence="2" id="KW-0493">Microtubule</keyword>
<dbReference type="EMBL" id="CAWUFR010000094">
    <property type="protein sequence ID" value="CAK6966456.1"/>
    <property type="molecule type" value="Genomic_DNA"/>
</dbReference>
<keyword evidence="12" id="KW-1185">Reference proteome</keyword>
<evidence type="ECO:0000256" key="2">
    <source>
        <dbReference type="ARBA" id="ARBA00022701"/>
    </source>
</evidence>
<feature type="domain" description="Kinesin motor" evidence="10">
    <location>
        <begin position="291"/>
        <end position="615"/>
    </location>
</feature>
<dbReference type="FunFam" id="3.40.850.10:FF:000012">
    <property type="entry name" value="Kinesin-like protein"/>
    <property type="match status" value="1"/>
</dbReference>
<evidence type="ECO:0000256" key="6">
    <source>
        <dbReference type="ARBA" id="ARBA00023212"/>
    </source>
</evidence>
<evidence type="ECO:0000256" key="1">
    <source>
        <dbReference type="ARBA" id="ARBA00004245"/>
    </source>
</evidence>
<dbReference type="InterPro" id="IPR001752">
    <property type="entry name" value="Kinesin_motor_dom"/>
</dbReference>
<gene>
    <name evidence="11" type="ORF">FSCOSCO3_A011229</name>
</gene>
<dbReference type="Pfam" id="PF00225">
    <property type="entry name" value="Kinesin"/>
    <property type="match status" value="1"/>
</dbReference>
<dbReference type="PROSITE" id="PS50067">
    <property type="entry name" value="KINESIN_MOTOR_2"/>
    <property type="match status" value="1"/>
</dbReference>
<feature type="region of interest" description="Disordered" evidence="9">
    <location>
        <begin position="615"/>
        <end position="740"/>
    </location>
</feature>
<feature type="binding site" evidence="8">
    <location>
        <begin position="381"/>
        <end position="388"/>
    </location>
    <ligand>
        <name>ATP</name>
        <dbReference type="ChEBI" id="CHEBI:30616"/>
    </ligand>
</feature>
<dbReference type="PANTHER" id="PTHR47971:SF20">
    <property type="entry name" value="KINESIN-LIKE PROTEIN KIF24"/>
    <property type="match status" value="1"/>
</dbReference>
<dbReference type="CDD" id="cd01367">
    <property type="entry name" value="KISc_KIF2_like"/>
    <property type="match status" value="1"/>
</dbReference>
<feature type="region of interest" description="Disordered" evidence="9">
    <location>
        <begin position="858"/>
        <end position="902"/>
    </location>
</feature>
<evidence type="ECO:0000313" key="11">
    <source>
        <dbReference type="EMBL" id="CAK6966456.1"/>
    </source>
</evidence>
<feature type="compositionally biased region" description="Polar residues" evidence="9">
    <location>
        <begin position="1146"/>
        <end position="1157"/>
    </location>
</feature>
<feature type="region of interest" description="Disordered" evidence="9">
    <location>
        <begin position="168"/>
        <end position="193"/>
    </location>
</feature>
<dbReference type="GO" id="GO:0003777">
    <property type="term" value="F:microtubule motor activity"/>
    <property type="evidence" value="ECO:0007669"/>
    <property type="project" value="InterPro"/>
</dbReference>
<dbReference type="InterPro" id="IPR036961">
    <property type="entry name" value="Kinesin_motor_dom_sf"/>
</dbReference>
<comment type="caution">
    <text evidence="11">The sequence shown here is derived from an EMBL/GenBank/DDBJ whole genome shotgun (WGS) entry which is preliminary data.</text>
</comment>
<feature type="region of interest" description="Disordered" evidence="9">
    <location>
        <begin position="1045"/>
        <end position="1065"/>
    </location>
</feature>
<evidence type="ECO:0000256" key="7">
    <source>
        <dbReference type="ARBA" id="ARBA00061030"/>
    </source>
</evidence>
<feature type="compositionally biased region" description="Basic and acidic residues" evidence="9">
    <location>
        <begin position="168"/>
        <end position="181"/>
    </location>
</feature>
<feature type="compositionally biased region" description="Basic and acidic residues" evidence="9">
    <location>
        <begin position="959"/>
        <end position="1009"/>
    </location>
</feature>
<evidence type="ECO:0000259" key="10">
    <source>
        <dbReference type="PROSITE" id="PS50067"/>
    </source>
</evidence>
<dbReference type="GO" id="GO:0007019">
    <property type="term" value="P:microtubule depolymerization"/>
    <property type="evidence" value="ECO:0007669"/>
    <property type="project" value="UniProtKB-ARBA"/>
</dbReference>
<feature type="compositionally biased region" description="Low complexity" evidence="9">
    <location>
        <begin position="636"/>
        <end position="648"/>
    </location>
</feature>
<dbReference type="GO" id="GO:0008017">
    <property type="term" value="F:microtubule binding"/>
    <property type="evidence" value="ECO:0007669"/>
    <property type="project" value="InterPro"/>
</dbReference>
<organism evidence="11 12">
    <name type="scientific">Scomber scombrus</name>
    <name type="common">Atlantic mackerel</name>
    <name type="synonym">Scomber vernalis</name>
    <dbReference type="NCBI Taxonomy" id="13677"/>
    <lineage>
        <taxon>Eukaryota</taxon>
        <taxon>Metazoa</taxon>
        <taxon>Chordata</taxon>
        <taxon>Craniata</taxon>
        <taxon>Vertebrata</taxon>
        <taxon>Euteleostomi</taxon>
        <taxon>Actinopterygii</taxon>
        <taxon>Neopterygii</taxon>
        <taxon>Teleostei</taxon>
        <taxon>Neoteleostei</taxon>
        <taxon>Acanthomorphata</taxon>
        <taxon>Pelagiaria</taxon>
        <taxon>Scombriformes</taxon>
        <taxon>Scombridae</taxon>
        <taxon>Scomber</taxon>
    </lineage>
</organism>
<keyword evidence="6" id="KW-0206">Cytoskeleton</keyword>
<feature type="region of interest" description="Disordered" evidence="9">
    <location>
        <begin position="1340"/>
        <end position="1401"/>
    </location>
</feature>
<dbReference type="InterPro" id="IPR027417">
    <property type="entry name" value="P-loop_NTPase"/>
</dbReference>
<keyword evidence="3 8" id="KW-0547">Nucleotide-binding</keyword>
<dbReference type="SMART" id="SM00129">
    <property type="entry name" value="KISc"/>
    <property type="match status" value="1"/>
</dbReference>
<protein>
    <submittedName>
        <fullName evidence="11">Uncharacterized protein LOC122996921 isoform X1</fullName>
    </submittedName>
</protein>
<feature type="compositionally biased region" description="Basic and acidic residues" evidence="9">
    <location>
        <begin position="714"/>
        <end position="739"/>
    </location>
</feature>
<feature type="region of interest" description="Disordered" evidence="9">
    <location>
        <begin position="785"/>
        <end position="828"/>
    </location>
</feature>
<dbReference type="PRINTS" id="PR00380">
    <property type="entry name" value="KINESINHEAVY"/>
</dbReference>
<evidence type="ECO:0000256" key="8">
    <source>
        <dbReference type="PROSITE-ProRule" id="PRU00283"/>
    </source>
</evidence>
<dbReference type="GO" id="GO:0007018">
    <property type="term" value="P:microtubule-based movement"/>
    <property type="evidence" value="ECO:0007669"/>
    <property type="project" value="InterPro"/>
</dbReference>
<evidence type="ECO:0000256" key="4">
    <source>
        <dbReference type="ARBA" id="ARBA00022840"/>
    </source>
</evidence>
<evidence type="ECO:0000256" key="5">
    <source>
        <dbReference type="ARBA" id="ARBA00023175"/>
    </source>
</evidence>
<evidence type="ECO:0000313" key="12">
    <source>
        <dbReference type="Proteomes" id="UP001314229"/>
    </source>
</evidence>
<dbReference type="InterPro" id="IPR019821">
    <property type="entry name" value="Kinesin_motor_CS"/>
</dbReference>